<dbReference type="OrthoDB" id="185373at2759"/>
<dbReference type="RefSeq" id="XP_038751355.1">
    <property type="nucleotide sequence ID" value="XM_038883760.1"/>
</dbReference>
<reference evidence="2" key="1">
    <citation type="submission" date="2020-03" db="EMBL/GenBank/DDBJ databases">
        <authorList>
            <person name="He L."/>
        </authorList>
    </citation>
    <scope>NUCLEOTIDE SEQUENCE</scope>
    <source>
        <strain evidence="2">CkLH20</strain>
    </source>
</reference>
<protein>
    <submittedName>
        <fullName evidence="2">Uncharacterized protein</fullName>
    </submittedName>
</protein>
<organism evidence="2 3">
    <name type="scientific">Colletotrichum karsti</name>
    <dbReference type="NCBI Taxonomy" id="1095194"/>
    <lineage>
        <taxon>Eukaryota</taxon>
        <taxon>Fungi</taxon>
        <taxon>Dikarya</taxon>
        <taxon>Ascomycota</taxon>
        <taxon>Pezizomycotina</taxon>
        <taxon>Sordariomycetes</taxon>
        <taxon>Hypocreomycetidae</taxon>
        <taxon>Glomerellales</taxon>
        <taxon>Glomerellaceae</taxon>
        <taxon>Colletotrichum</taxon>
        <taxon>Colletotrichum boninense species complex</taxon>
    </lineage>
</organism>
<name>A0A9P6LMV5_9PEZI</name>
<evidence type="ECO:0000313" key="3">
    <source>
        <dbReference type="Proteomes" id="UP000781932"/>
    </source>
</evidence>
<evidence type="ECO:0000256" key="1">
    <source>
        <dbReference type="SAM" id="MobiDB-lite"/>
    </source>
</evidence>
<gene>
    <name evidence="2" type="ORF">CkaCkLH20_01040</name>
</gene>
<dbReference type="Proteomes" id="UP000781932">
    <property type="component" value="Unassembled WGS sequence"/>
</dbReference>
<feature type="region of interest" description="Disordered" evidence="1">
    <location>
        <begin position="1014"/>
        <end position="1047"/>
    </location>
</feature>
<dbReference type="GeneID" id="62156834"/>
<accession>A0A9P6LMV5</accession>
<evidence type="ECO:0000313" key="2">
    <source>
        <dbReference type="EMBL" id="KAF9881894.1"/>
    </source>
</evidence>
<reference evidence="2" key="2">
    <citation type="submission" date="2020-11" db="EMBL/GenBank/DDBJ databases">
        <title>Whole genome sequencing of Colletotrichum sp.</title>
        <authorList>
            <person name="Li H."/>
        </authorList>
    </citation>
    <scope>NUCLEOTIDE SEQUENCE</scope>
    <source>
        <strain evidence="2">CkLH20</strain>
    </source>
</reference>
<feature type="region of interest" description="Disordered" evidence="1">
    <location>
        <begin position="92"/>
        <end position="139"/>
    </location>
</feature>
<sequence>MSASAPVPSKAAIHALRGLLFGTSCSLVLLAEERRQRIKIARSAVENGRKLKSLKRYSTNGRAAIQALQEEVRTDPDFVGWSSRSRSKCSLDLDNVAQDLGPDPRRPTRPAKQTKDREKPQPSTTTSSSSTEHATLPTPHRRFASDLARGLDHESSWPSFSIRRDSMRSVSGARGVAQHMSYHTDWKHKQLALVLDNFREEFPHLCSEEEMGHGFPPDSDRYTPQTAVSLVRQVYKSVASSRELPAWFIDFSSSLCVALQRISQHHAAAEILAIVVEHGPLSLRDYLLHRPLRLIAALASGKYTEQLMGKNLSARAEYTNRVKGLFLAQIVDMAQIMPDVLAPYINTGRKLIVMALSLNCGAQIMKVFGRVKYITETPTPEIIWFIERLVEYKEHALAIDTFAASYAGLNGVTDTKEMCGVIVDCIVKSKGYAALEVLNNLNQISKRDGWHVDVTWVDSILWSYWKASENYKATLKLINHVQDNGFYGIKDTYEIRRSIVRIGLEGNDGQAAQLNFENLSTEYPAARNDMELRVALARRKASSGDWAGVRAEFEAMKATTPFTQQQQKSFSNIFTDVLQIYSKTHTWGETETFLETYVQELDVALNSNLVRFIANRHGRCRDIKAMVRWLEFCRMAGFHIDLVFWRTLFQRCKRDWKYGDRDCRELYREMTKSITDPQELSVASKAFKELKVVRWDEQLALVRLKSHRHNPADKRRTLDRMCIEAQHENWAVVQSIYNRAVHNGMGYSSRCLHLVVLANVRLNGPRCEKASSLLARAQAEGHDISHAVMPVILAKFDEVKEWYSAHTDSEGRGWPFRAIKTIISEFEDKGIHIVERVYNRAAEICIALRNYREAIALCVTAAEKNGHGDLCYSLGNFRNLVYAYTVRHEYVKLRWVISQLVNHHYRFEHGCRQVLNRSIHYLKVASQIPKAEEFVRADLETLEYVRRARELIGREHHIAKADAQEEIIDAALPGRTRSESERAEAVSERAASYLKIVAENREFEAARLARLEMEEEEVERGDYDGSPTPYQEETSLHRMQSAEVASY</sequence>
<keyword evidence="3" id="KW-1185">Reference proteome</keyword>
<dbReference type="EMBL" id="JAATWM020000002">
    <property type="protein sequence ID" value="KAF9881894.1"/>
    <property type="molecule type" value="Genomic_DNA"/>
</dbReference>
<comment type="caution">
    <text evidence="2">The sequence shown here is derived from an EMBL/GenBank/DDBJ whole genome shotgun (WGS) entry which is preliminary data.</text>
</comment>
<dbReference type="AlphaFoldDB" id="A0A9P6LMV5"/>
<proteinExistence type="predicted"/>